<dbReference type="Gene3D" id="1.25.40.10">
    <property type="entry name" value="Tetratricopeptide repeat domain"/>
    <property type="match status" value="4"/>
</dbReference>
<dbReference type="InterPro" id="IPR046960">
    <property type="entry name" value="PPR_At4g14850-like_plant"/>
</dbReference>
<dbReference type="GO" id="GO:0016787">
    <property type="term" value="F:hydrolase activity"/>
    <property type="evidence" value="ECO:0007669"/>
    <property type="project" value="UniProtKB-KW"/>
</dbReference>
<sequence length="513" mass="57491">MEDRISLKLRVCSSFIELKRIHARIMVSSLSQSSFLATQIVNTCNVCARIDYAAKVFDQVRDPNIFLFNAMTKAYAQNNHFREAIGLYKHMLGDRFTYPFVLKSCAGLPQLQLGEQIHTQVVKSGLDSEDVVQNSLLEMYTKVDELITAHKVFDEMTERDSVSWNTIITAHARLGQMREARALFDSMPNRTVVSWTALISGYSFVGCFSDAVEMFHQMQVEGFEPDDISIVSVLPACVQLGALELGKWIHAYADKHGLLKKTFICNALIELHSKCGSIDQALQIFDEMPQRDVISWSTMIGGLAMNSRAREAVKLFQFMENQSRTKPNGVTFLGLLAACAHAGLVDEGLHYFNSMKNIHGIEPGLKHYGCIVDLLGRMGYIDQAVEVIEGMPIPADAAIWGSLLSSCRSRGNVETAVRAMDELVKLEPDEMGNLLLLSGIYAKEKRWADVATMRRFMRSRRLTKTPACSLVEVDNGVHEFTAGDDSNPRSTEMAEMLRLLRSEEHEEEIGSKK</sequence>
<evidence type="ECO:0000313" key="3">
    <source>
        <dbReference type="EMBL" id="PKA66800.1"/>
    </source>
</evidence>
<name>A0A2I0BG64_9ASPA</name>
<dbReference type="PANTHER" id="PTHR47926">
    <property type="entry name" value="PENTATRICOPEPTIDE REPEAT-CONTAINING PROTEIN"/>
    <property type="match status" value="1"/>
</dbReference>
<dbReference type="GO" id="GO:0003723">
    <property type="term" value="F:RNA binding"/>
    <property type="evidence" value="ECO:0007669"/>
    <property type="project" value="InterPro"/>
</dbReference>
<dbReference type="GO" id="GO:0009451">
    <property type="term" value="P:RNA modification"/>
    <property type="evidence" value="ECO:0007669"/>
    <property type="project" value="InterPro"/>
</dbReference>
<dbReference type="NCBIfam" id="TIGR00756">
    <property type="entry name" value="PPR"/>
    <property type="match status" value="5"/>
</dbReference>
<protein>
    <submittedName>
        <fullName evidence="3">Pentatricopeptide repeat-containing protein</fullName>
        <ecNumber evidence="3">3.6.1.-</ecNumber>
    </submittedName>
</protein>
<dbReference type="Proteomes" id="UP000236161">
    <property type="component" value="Unassembled WGS sequence"/>
</dbReference>
<dbReference type="FunFam" id="1.25.40.10:FF:000348">
    <property type="entry name" value="Pentatricopeptide repeat-containing protein chloroplastic"/>
    <property type="match status" value="1"/>
</dbReference>
<dbReference type="EMBL" id="KZ451885">
    <property type="protein sequence ID" value="PKA66800.1"/>
    <property type="molecule type" value="Genomic_DNA"/>
</dbReference>
<organism evidence="3 4">
    <name type="scientific">Apostasia shenzhenica</name>
    <dbReference type="NCBI Taxonomy" id="1088818"/>
    <lineage>
        <taxon>Eukaryota</taxon>
        <taxon>Viridiplantae</taxon>
        <taxon>Streptophyta</taxon>
        <taxon>Embryophyta</taxon>
        <taxon>Tracheophyta</taxon>
        <taxon>Spermatophyta</taxon>
        <taxon>Magnoliopsida</taxon>
        <taxon>Liliopsida</taxon>
        <taxon>Asparagales</taxon>
        <taxon>Orchidaceae</taxon>
        <taxon>Apostasioideae</taxon>
        <taxon>Apostasia</taxon>
    </lineage>
</organism>
<dbReference type="PANTHER" id="PTHR47926:SF415">
    <property type="entry name" value="PENTATRICOPEPTIDE REPEAT-CONTAINING PROTEIN"/>
    <property type="match status" value="1"/>
</dbReference>
<dbReference type="InterPro" id="IPR002885">
    <property type="entry name" value="PPR_rpt"/>
</dbReference>
<dbReference type="FunFam" id="1.25.40.10:FF:000184">
    <property type="entry name" value="Pentatricopeptide repeat-containing protein, chloroplastic"/>
    <property type="match status" value="1"/>
</dbReference>
<feature type="repeat" description="PPR" evidence="2">
    <location>
        <begin position="261"/>
        <end position="295"/>
    </location>
</feature>
<evidence type="ECO:0000313" key="4">
    <source>
        <dbReference type="Proteomes" id="UP000236161"/>
    </source>
</evidence>
<dbReference type="Pfam" id="PF20431">
    <property type="entry name" value="E_motif"/>
    <property type="match status" value="1"/>
</dbReference>
<feature type="repeat" description="PPR" evidence="2">
    <location>
        <begin position="191"/>
        <end position="225"/>
    </location>
</feature>
<reference evidence="3 4" key="1">
    <citation type="journal article" date="2017" name="Nature">
        <title>The Apostasia genome and the evolution of orchids.</title>
        <authorList>
            <person name="Zhang G.Q."/>
            <person name="Liu K.W."/>
            <person name="Li Z."/>
            <person name="Lohaus R."/>
            <person name="Hsiao Y.Y."/>
            <person name="Niu S.C."/>
            <person name="Wang J.Y."/>
            <person name="Lin Y.C."/>
            <person name="Xu Q."/>
            <person name="Chen L.J."/>
            <person name="Yoshida K."/>
            <person name="Fujiwara S."/>
            <person name="Wang Z.W."/>
            <person name="Zhang Y.Q."/>
            <person name="Mitsuda N."/>
            <person name="Wang M."/>
            <person name="Liu G.H."/>
            <person name="Pecoraro L."/>
            <person name="Huang H.X."/>
            <person name="Xiao X.J."/>
            <person name="Lin M."/>
            <person name="Wu X.Y."/>
            <person name="Wu W.L."/>
            <person name="Chen Y.Y."/>
            <person name="Chang S.B."/>
            <person name="Sakamoto S."/>
            <person name="Ohme-Takagi M."/>
            <person name="Yagi M."/>
            <person name="Zeng S.J."/>
            <person name="Shen C.Y."/>
            <person name="Yeh C.M."/>
            <person name="Luo Y.B."/>
            <person name="Tsai W.C."/>
            <person name="Van de Peer Y."/>
            <person name="Liu Z.J."/>
        </authorList>
    </citation>
    <scope>NUCLEOTIDE SEQUENCE [LARGE SCALE GENOMIC DNA]</scope>
    <source>
        <strain evidence="4">cv. Shenzhen</strain>
        <tissue evidence="3">Stem</tissue>
    </source>
</reference>
<keyword evidence="1" id="KW-0677">Repeat</keyword>
<accession>A0A2I0BG64</accession>
<dbReference type="InterPro" id="IPR046848">
    <property type="entry name" value="E_motif"/>
</dbReference>
<keyword evidence="4" id="KW-1185">Reference proteome</keyword>
<dbReference type="Pfam" id="PF01535">
    <property type="entry name" value="PPR"/>
    <property type="match status" value="3"/>
</dbReference>
<proteinExistence type="predicted"/>
<feature type="repeat" description="PPR" evidence="2">
    <location>
        <begin position="160"/>
        <end position="190"/>
    </location>
</feature>
<dbReference type="PROSITE" id="PS51375">
    <property type="entry name" value="PPR"/>
    <property type="match status" value="4"/>
</dbReference>
<dbReference type="AlphaFoldDB" id="A0A2I0BG64"/>
<dbReference type="InterPro" id="IPR011990">
    <property type="entry name" value="TPR-like_helical_dom_sf"/>
</dbReference>
<evidence type="ECO:0000256" key="2">
    <source>
        <dbReference type="PROSITE-ProRule" id="PRU00708"/>
    </source>
</evidence>
<dbReference type="EC" id="3.6.1.-" evidence="3"/>
<dbReference type="Pfam" id="PF13041">
    <property type="entry name" value="PPR_2"/>
    <property type="match status" value="2"/>
</dbReference>
<keyword evidence="3" id="KW-0378">Hydrolase</keyword>
<gene>
    <name evidence="3" type="primary">PCMP-E78</name>
    <name evidence="3" type="ORF">AXF42_Ash003456</name>
</gene>
<dbReference type="OrthoDB" id="185373at2759"/>
<evidence type="ECO:0000256" key="1">
    <source>
        <dbReference type="ARBA" id="ARBA00022737"/>
    </source>
</evidence>
<feature type="repeat" description="PPR" evidence="2">
    <location>
        <begin position="64"/>
        <end position="98"/>
    </location>
</feature>